<sequence length="634" mass="72097">MPPVLEHKLKRKVRTDIAPYNHTKKTGRPSKKDVPKSSAIQPAQKGRKNLTLHDWLTVFQWIDEHPNVNQSKIVEHFATLQEGALIFTQSTLSRKLQSRPRQVTQPEVDKSLYLWVLHMESKGETVNGPMLIAKRASFEAKLGVPTEERLSGGGWVRSFCQAYKLKERRRHGEAASVDLVAVHTERIRLQTLLKNYEERDIFNFDETGFFPFAPPDRGLATQQMSGKKTEKFRITVGVACNANGTEKLPLLFIGKSMKPRCFNGKDPNNQGFVYYNNKKAWMNKETFEDYIKKLDVMMRAKGRHILLLIDNFSGHYINYEPRNIRVEFFEPNMTPFATIREAMILLTEAWNEVTEKTIAHCWKHTLILPGTTLPNLSSQSASQTELLSASLPAIQDPMAWEIMMRFATTDMRLPEAEAELQGYLHGRYKETDWADAFQAVMAAENDSIEAVKGLEELTMKIFKKPLSQGLQDGANKGSHQLAVAKPAHPPQLQEIEKEHESCVKELKRRNKIVGQPLTLQDLLNPLEEQDIGQSQYTFEGGDDEIIAQMQHDMAVQRGEVEVMEVVDSEDEEDIPKMTLSEVLKLIESVEQQTILHAPDNSLDQNPTIAQVPDPFEADRDEGSETDGLAWVAQR</sequence>
<dbReference type="Pfam" id="PF03221">
    <property type="entry name" value="HTH_Tnp_Tc5"/>
    <property type="match status" value="1"/>
</dbReference>
<dbReference type="InterPro" id="IPR004875">
    <property type="entry name" value="DDE_SF_endonuclease_dom"/>
</dbReference>
<dbReference type="InterPro" id="IPR009057">
    <property type="entry name" value="Homeodomain-like_sf"/>
</dbReference>
<evidence type="ECO:0000256" key="1">
    <source>
        <dbReference type="ARBA" id="ARBA00023125"/>
    </source>
</evidence>
<proteinExistence type="predicted"/>
<dbReference type="Proteomes" id="UP000054279">
    <property type="component" value="Unassembled WGS sequence"/>
</dbReference>
<keyword evidence="1" id="KW-0238">DNA-binding</keyword>
<dbReference type="HOGENOM" id="CLU_018294_0_1_1"/>
<reference evidence="4 5" key="1">
    <citation type="submission" date="2014-06" db="EMBL/GenBank/DDBJ databases">
        <title>Evolutionary Origins and Diversification of the Mycorrhizal Mutualists.</title>
        <authorList>
            <consortium name="DOE Joint Genome Institute"/>
            <consortium name="Mycorrhizal Genomics Consortium"/>
            <person name="Kohler A."/>
            <person name="Kuo A."/>
            <person name="Nagy L.G."/>
            <person name="Floudas D."/>
            <person name="Copeland A."/>
            <person name="Barry K.W."/>
            <person name="Cichocki N."/>
            <person name="Veneault-Fourrey C."/>
            <person name="LaButti K."/>
            <person name="Lindquist E.A."/>
            <person name="Lipzen A."/>
            <person name="Lundell T."/>
            <person name="Morin E."/>
            <person name="Murat C."/>
            <person name="Riley R."/>
            <person name="Ohm R."/>
            <person name="Sun H."/>
            <person name="Tunlid A."/>
            <person name="Henrissat B."/>
            <person name="Grigoriev I.V."/>
            <person name="Hibbett D.S."/>
            <person name="Martin F."/>
        </authorList>
    </citation>
    <scope>NUCLEOTIDE SEQUENCE [LARGE SCALE GENOMIC DNA]</scope>
    <source>
        <strain evidence="4 5">SS14</strain>
    </source>
</reference>
<accession>A0A0C9UN49</accession>
<evidence type="ECO:0000259" key="3">
    <source>
        <dbReference type="PROSITE" id="PS51253"/>
    </source>
</evidence>
<organism evidence="4 5">
    <name type="scientific">Sphaerobolus stellatus (strain SS14)</name>
    <dbReference type="NCBI Taxonomy" id="990650"/>
    <lineage>
        <taxon>Eukaryota</taxon>
        <taxon>Fungi</taxon>
        <taxon>Dikarya</taxon>
        <taxon>Basidiomycota</taxon>
        <taxon>Agaricomycotina</taxon>
        <taxon>Agaricomycetes</taxon>
        <taxon>Phallomycetidae</taxon>
        <taxon>Geastrales</taxon>
        <taxon>Sphaerobolaceae</taxon>
        <taxon>Sphaerobolus</taxon>
    </lineage>
</organism>
<feature type="region of interest" description="Disordered" evidence="2">
    <location>
        <begin position="13"/>
        <end position="45"/>
    </location>
</feature>
<evidence type="ECO:0000313" key="5">
    <source>
        <dbReference type="Proteomes" id="UP000054279"/>
    </source>
</evidence>
<evidence type="ECO:0000313" key="4">
    <source>
        <dbReference type="EMBL" id="KIJ26725.1"/>
    </source>
</evidence>
<dbReference type="PANTHER" id="PTHR19303">
    <property type="entry name" value="TRANSPOSON"/>
    <property type="match status" value="1"/>
</dbReference>
<name>A0A0C9UN49_SPHS4</name>
<dbReference type="OrthoDB" id="162969at2759"/>
<keyword evidence="5" id="KW-1185">Reference proteome</keyword>
<gene>
    <name evidence="4" type="ORF">M422DRAFT_272186</name>
</gene>
<dbReference type="GO" id="GO:0005634">
    <property type="term" value="C:nucleus"/>
    <property type="evidence" value="ECO:0007669"/>
    <property type="project" value="TreeGrafter"/>
</dbReference>
<dbReference type="SUPFAM" id="SSF46689">
    <property type="entry name" value="Homeodomain-like"/>
    <property type="match status" value="1"/>
</dbReference>
<dbReference type="InterPro" id="IPR006600">
    <property type="entry name" value="HTH_CenpB_DNA-bd_dom"/>
</dbReference>
<feature type="region of interest" description="Disordered" evidence="2">
    <location>
        <begin position="596"/>
        <end position="634"/>
    </location>
</feature>
<dbReference type="AlphaFoldDB" id="A0A0C9UN49"/>
<feature type="domain" description="HTH CENPB-type" evidence="3">
    <location>
        <begin position="96"/>
        <end position="169"/>
    </location>
</feature>
<dbReference type="InterPro" id="IPR050863">
    <property type="entry name" value="CenT-Element_Derived"/>
</dbReference>
<dbReference type="PROSITE" id="PS51253">
    <property type="entry name" value="HTH_CENPB"/>
    <property type="match status" value="1"/>
</dbReference>
<dbReference type="PANTHER" id="PTHR19303:SF73">
    <property type="entry name" value="PROTEIN PDC2"/>
    <property type="match status" value="1"/>
</dbReference>
<protein>
    <recommendedName>
        <fullName evidence="3">HTH CENPB-type domain-containing protein</fullName>
    </recommendedName>
</protein>
<dbReference type="EMBL" id="KN837359">
    <property type="protein sequence ID" value="KIJ26725.1"/>
    <property type="molecule type" value="Genomic_DNA"/>
</dbReference>
<dbReference type="Gene3D" id="1.10.10.60">
    <property type="entry name" value="Homeodomain-like"/>
    <property type="match status" value="1"/>
</dbReference>
<dbReference type="GO" id="GO:0003677">
    <property type="term" value="F:DNA binding"/>
    <property type="evidence" value="ECO:0007669"/>
    <property type="project" value="UniProtKB-KW"/>
</dbReference>
<dbReference type="Pfam" id="PF03184">
    <property type="entry name" value="DDE_1"/>
    <property type="match status" value="1"/>
</dbReference>
<evidence type="ECO:0000256" key="2">
    <source>
        <dbReference type="SAM" id="MobiDB-lite"/>
    </source>
</evidence>